<dbReference type="OrthoDB" id="4113332at2"/>
<organism evidence="4 5">
    <name type="scientific">Corynebacterium testudinoris</name>
    <dbReference type="NCBI Taxonomy" id="136857"/>
    <lineage>
        <taxon>Bacteria</taxon>
        <taxon>Bacillati</taxon>
        <taxon>Actinomycetota</taxon>
        <taxon>Actinomycetes</taxon>
        <taxon>Mycobacteriales</taxon>
        <taxon>Corynebacteriaceae</taxon>
        <taxon>Corynebacterium</taxon>
    </lineage>
</organism>
<gene>
    <name evidence="4" type="ORF">CTEST_12615</name>
</gene>
<accession>A0A0G3H9F2</accession>
<name>A0A0G3H9F2_9CORY</name>
<dbReference type="STRING" id="136857.CTEST_12615"/>
<sequence>MARREITQYYDDIDGSPLSAEDVDSIRFALDGSQYVVDLSAKNAAAFREALAPYIKVASPAPALGRRGRGTGGVKRSNTRKVREWAREEGIAVSDRGTLPAHVYEAYDKAHS</sequence>
<dbReference type="InterPro" id="IPR055370">
    <property type="entry name" value="Lsr2_DNA-bd"/>
</dbReference>
<reference evidence="5" key="2">
    <citation type="submission" date="2015-05" db="EMBL/GenBank/DDBJ databases">
        <title>Complete genome sequence of Corynebacterium testudinoris DSM 44614, recovered from necrotic lesions in the mouth of a tortoise.</title>
        <authorList>
            <person name="Ruckert C."/>
            <person name="Albersmeier A."/>
            <person name="Winkler A."/>
            <person name="Tauch A."/>
        </authorList>
    </citation>
    <scope>NUCLEOTIDE SEQUENCE [LARGE SCALE GENOMIC DNA]</scope>
    <source>
        <strain evidence="5">DSM 44614</strain>
    </source>
</reference>
<dbReference type="GO" id="GO:0016746">
    <property type="term" value="F:acyltransferase activity"/>
    <property type="evidence" value="ECO:0007669"/>
    <property type="project" value="InterPro"/>
</dbReference>
<dbReference type="PATRIC" id="fig|136857.5.peg.2491"/>
<dbReference type="InterPro" id="IPR024412">
    <property type="entry name" value="Lsr2_dim_dom"/>
</dbReference>
<dbReference type="InterPro" id="IPR042261">
    <property type="entry name" value="Lsr2-like_dimerization"/>
</dbReference>
<dbReference type="EMBL" id="CP011545">
    <property type="protein sequence ID" value="AKK09929.1"/>
    <property type="molecule type" value="Genomic_DNA"/>
</dbReference>
<keyword evidence="5" id="KW-1185">Reference proteome</keyword>
<feature type="domain" description="Lsr2 dimerization" evidence="2">
    <location>
        <begin position="1"/>
        <end position="59"/>
    </location>
</feature>
<dbReference type="InterPro" id="IPR036625">
    <property type="entry name" value="E3-bd_dom_sf"/>
</dbReference>
<evidence type="ECO:0000313" key="4">
    <source>
        <dbReference type="EMBL" id="AKK09929.1"/>
    </source>
</evidence>
<keyword evidence="1" id="KW-0238">DNA-binding</keyword>
<dbReference type="RefSeq" id="WP_047254008.1">
    <property type="nucleotide sequence ID" value="NZ_CP011545.1"/>
</dbReference>
<dbReference type="GO" id="GO:0003677">
    <property type="term" value="F:DNA binding"/>
    <property type="evidence" value="ECO:0007669"/>
    <property type="project" value="UniProtKB-KW"/>
</dbReference>
<evidence type="ECO:0000256" key="1">
    <source>
        <dbReference type="ARBA" id="ARBA00023125"/>
    </source>
</evidence>
<dbReference type="KEGG" id="cted:CTEST_12615"/>
<proteinExistence type="predicted"/>
<dbReference type="AlphaFoldDB" id="A0A0G3H9F2"/>
<dbReference type="Pfam" id="PF23359">
    <property type="entry name" value="Lsr2_DNA-bd"/>
    <property type="match status" value="1"/>
</dbReference>
<feature type="domain" description="Lsr2 DNA-binding" evidence="3">
    <location>
        <begin position="76"/>
        <end position="110"/>
    </location>
</feature>
<dbReference type="Gene3D" id="4.10.320.10">
    <property type="entry name" value="E3-binding domain"/>
    <property type="match status" value="1"/>
</dbReference>
<dbReference type="Pfam" id="PF11774">
    <property type="entry name" value="Lsr2"/>
    <property type="match status" value="1"/>
</dbReference>
<evidence type="ECO:0000259" key="3">
    <source>
        <dbReference type="Pfam" id="PF23359"/>
    </source>
</evidence>
<dbReference type="Proteomes" id="UP000035540">
    <property type="component" value="Chromosome"/>
</dbReference>
<dbReference type="Gene3D" id="3.30.60.230">
    <property type="entry name" value="Lsr2, dimerization domain"/>
    <property type="match status" value="1"/>
</dbReference>
<reference evidence="4 5" key="1">
    <citation type="journal article" date="2015" name="Genome Announc.">
        <title>Complete Genome Sequence of the Type Strain Corynebacterium testudinoris DSM 44614, Recovered from Necrotic Lesions in the Mouth of a Tortoise.</title>
        <authorList>
            <person name="Ruckert C."/>
            <person name="Kriete M."/>
            <person name="Jaenicke S."/>
            <person name="Winkler A."/>
            <person name="Tauch A."/>
        </authorList>
    </citation>
    <scope>NUCLEOTIDE SEQUENCE [LARGE SCALE GENOMIC DNA]</scope>
    <source>
        <strain evidence="4 5">DSM 44614</strain>
    </source>
</reference>
<protein>
    <submittedName>
        <fullName evidence="4">Lsr2</fullName>
    </submittedName>
</protein>
<evidence type="ECO:0000313" key="5">
    <source>
        <dbReference type="Proteomes" id="UP000035540"/>
    </source>
</evidence>
<evidence type="ECO:0000259" key="2">
    <source>
        <dbReference type="Pfam" id="PF11774"/>
    </source>
</evidence>